<dbReference type="EMBL" id="JAHHIF010000019">
    <property type="protein sequence ID" value="MBW4545911.1"/>
    <property type="molecule type" value="Genomic_DNA"/>
</dbReference>
<dbReference type="AlphaFoldDB" id="A0A951UBQ5"/>
<dbReference type="PROSITE" id="PS00330">
    <property type="entry name" value="HEMOLYSIN_CALCIUM"/>
    <property type="match status" value="1"/>
</dbReference>
<organism evidence="2 3">
    <name type="scientific">Symplocastrum torsivum CPER-KK1</name>
    <dbReference type="NCBI Taxonomy" id="450513"/>
    <lineage>
        <taxon>Bacteria</taxon>
        <taxon>Bacillati</taxon>
        <taxon>Cyanobacteriota</taxon>
        <taxon>Cyanophyceae</taxon>
        <taxon>Oscillatoriophycideae</taxon>
        <taxon>Oscillatoriales</taxon>
        <taxon>Microcoleaceae</taxon>
        <taxon>Symplocastrum</taxon>
    </lineage>
</organism>
<reference evidence="2" key="2">
    <citation type="journal article" date="2022" name="Microbiol. Resour. Announc.">
        <title>Metagenome Sequencing to Explore Phylogenomics of Terrestrial Cyanobacteria.</title>
        <authorList>
            <person name="Ward R.D."/>
            <person name="Stajich J.E."/>
            <person name="Johansen J.R."/>
            <person name="Huntemann M."/>
            <person name="Clum A."/>
            <person name="Foster B."/>
            <person name="Foster B."/>
            <person name="Roux S."/>
            <person name="Palaniappan K."/>
            <person name="Varghese N."/>
            <person name="Mukherjee S."/>
            <person name="Reddy T.B.K."/>
            <person name="Daum C."/>
            <person name="Copeland A."/>
            <person name="Chen I.A."/>
            <person name="Ivanova N.N."/>
            <person name="Kyrpides N.C."/>
            <person name="Shapiro N."/>
            <person name="Eloe-Fadrosh E.A."/>
            <person name="Pietrasiak N."/>
        </authorList>
    </citation>
    <scope>NUCLEOTIDE SEQUENCE</scope>
    <source>
        <strain evidence="2">CPER-KK1</strain>
    </source>
</reference>
<dbReference type="InterPro" id="IPR011049">
    <property type="entry name" value="Serralysin-like_metalloprot_C"/>
</dbReference>
<evidence type="ECO:0000313" key="3">
    <source>
        <dbReference type="Proteomes" id="UP000753908"/>
    </source>
</evidence>
<dbReference type="Pfam" id="PF00353">
    <property type="entry name" value="HemolysinCabind"/>
    <property type="match status" value="1"/>
</dbReference>
<dbReference type="PANTHER" id="PTHR37957">
    <property type="entry name" value="BLR7070 PROTEIN"/>
    <property type="match status" value="1"/>
</dbReference>
<dbReference type="InterPro" id="IPR018511">
    <property type="entry name" value="Hemolysin-typ_Ca-bd_CS"/>
</dbReference>
<feature type="domain" description="Phytase-like" evidence="1">
    <location>
        <begin position="20"/>
        <end position="319"/>
    </location>
</feature>
<dbReference type="InterPro" id="IPR001343">
    <property type="entry name" value="Hemolysn_Ca-bd"/>
</dbReference>
<proteinExistence type="predicted"/>
<sequence>MALTFIGQSSFDSTTTFDGTTVGGLSGITYDAANNVYYAISDSRNNGNGPVRFYSLTVDLSTLSAGTPQAVNFTDVTFLANPNGTPFAANVSDTEGIAVTNGGNVFISSEGVFGSPIAQPFVNQFNVDTGLQNQTLALPEKFTASADTTFGIRDNRGFEGLTITPDQQFLFAATENALEQDGTASTFNAGSACRILSYDLTTNSAGAEYLYNTDNATGISEILAIDENTLLVMERSVVNVLPSLKLYQVSLEGATDISAFDDIGNAPGIIPVEKTLVANLLSPEFSSLGFTPDNFEGMTFGPTLPDGTRSLILMSDNSFGQFEAFGSLTRFAAFEWDTNPLLSSVSTTLPAGEANLTLTGTDNINGIGNELDNIIAGNDANNTLIGKSGSDTLLGNEGSDRIVGGLDNDLLTGGDGADRFFRWYSTTGVDTITDFQVTEDKLCFSASGFGGELTAGAVLGSEQFTFGSAAGDASTRFIYDSNSGALFFDVDGTGAIEQVQVATLSAGLDMGYTNIFIFA</sequence>
<gene>
    <name evidence="2" type="ORF">KME25_15900</name>
</gene>
<dbReference type="GO" id="GO:0005509">
    <property type="term" value="F:calcium ion binding"/>
    <property type="evidence" value="ECO:0007669"/>
    <property type="project" value="InterPro"/>
</dbReference>
<reference evidence="2" key="1">
    <citation type="submission" date="2021-05" db="EMBL/GenBank/DDBJ databases">
        <authorList>
            <person name="Pietrasiak N."/>
            <person name="Ward R."/>
            <person name="Stajich J.E."/>
            <person name="Kurbessoian T."/>
        </authorList>
    </citation>
    <scope>NUCLEOTIDE SEQUENCE</scope>
    <source>
        <strain evidence="2">CPER-KK1</strain>
    </source>
</reference>
<name>A0A951UBQ5_9CYAN</name>
<accession>A0A951UBQ5</accession>
<evidence type="ECO:0000313" key="2">
    <source>
        <dbReference type="EMBL" id="MBW4545911.1"/>
    </source>
</evidence>
<evidence type="ECO:0000259" key="1">
    <source>
        <dbReference type="Pfam" id="PF13449"/>
    </source>
</evidence>
<dbReference type="SUPFAM" id="SSF51120">
    <property type="entry name" value="beta-Roll"/>
    <property type="match status" value="1"/>
</dbReference>
<protein>
    <submittedName>
        <fullName evidence="2">Esterase-like activity of phytase family protein</fullName>
    </submittedName>
</protein>
<dbReference type="Proteomes" id="UP000753908">
    <property type="component" value="Unassembled WGS sequence"/>
</dbReference>
<dbReference type="PANTHER" id="PTHR37957:SF1">
    <property type="entry name" value="PHYTASE-LIKE DOMAIN-CONTAINING PROTEIN"/>
    <property type="match status" value="1"/>
</dbReference>
<dbReference type="Gene3D" id="2.150.10.10">
    <property type="entry name" value="Serralysin-like metalloprotease, C-terminal"/>
    <property type="match status" value="1"/>
</dbReference>
<dbReference type="SUPFAM" id="SSF63825">
    <property type="entry name" value="YWTD domain"/>
    <property type="match status" value="1"/>
</dbReference>
<comment type="caution">
    <text evidence="2">The sequence shown here is derived from an EMBL/GenBank/DDBJ whole genome shotgun (WGS) entry which is preliminary data.</text>
</comment>
<dbReference type="InterPro" id="IPR027372">
    <property type="entry name" value="Phytase-like_dom"/>
</dbReference>
<dbReference type="Pfam" id="PF13449">
    <property type="entry name" value="Phytase-like"/>
    <property type="match status" value="1"/>
</dbReference>